<comment type="caution">
    <text evidence="2">The sequence shown here is derived from an EMBL/GenBank/DDBJ whole genome shotgun (WGS) entry which is preliminary data.</text>
</comment>
<keyword evidence="3" id="KW-1185">Reference proteome</keyword>
<evidence type="ECO:0000313" key="3">
    <source>
        <dbReference type="Proteomes" id="UP000294003"/>
    </source>
</evidence>
<sequence>MATPYHHHQSSLENIFDLSAKPSLETDQRIKATNKFYSIVKHFVTAEKNSNRSHYKRSQLIHYTHEYALSQESKDSFLLAFFEAMGLSIDKDGDSDFEHIESTFFDFADYLLDNFFLPLKASGAKTPQPSPAVHSAVQRVQGGGETQGYIGTPDRVSDLRAQCLARDRHRCVVSRKFDQIEAATRFERDGDDARDDDGTLLTEDSMAFDILEVAHILPHSLTKVNVGGQLDPSKEAALAVLNMFDHGIAHLIKGTDIDRPRNAITLTHSLHRFFGDFKIFFEPLQDQPHTYWIRSFLPPYVFRDPPLPITRTLYLTESRTIDTPWPRLLAVHRAIAHILHLSAAGEYIDKLLRDADKDGGDIREDGSTDLGRLARLAMGGLSIAG</sequence>
<reference evidence="2 3" key="1">
    <citation type="submission" date="2018-06" db="EMBL/GenBank/DDBJ databases">
        <title>Complete Genomes of Monosporascus.</title>
        <authorList>
            <person name="Robinson A.J."/>
            <person name="Natvig D.O."/>
        </authorList>
    </citation>
    <scope>NUCLEOTIDE SEQUENCE [LARGE SCALE GENOMIC DNA]</scope>
    <source>
        <strain evidence="2 3">CBS 609.92</strain>
    </source>
</reference>
<protein>
    <recommendedName>
        <fullName evidence="1">HNH nuclease domain-containing protein</fullName>
    </recommendedName>
</protein>
<proteinExistence type="predicted"/>
<gene>
    <name evidence="2" type="ORF">DL762_005663</name>
</gene>
<dbReference type="EMBL" id="QJNS01000161">
    <property type="protein sequence ID" value="RYO84436.1"/>
    <property type="molecule type" value="Genomic_DNA"/>
</dbReference>
<dbReference type="InterPro" id="IPR003615">
    <property type="entry name" value="HNH_nuc"/>
</dbReference>
<evidence type="ECO:0000259" key="1">
    <source>
        <dbReference type="Pfam" id="PF13391"/>
    </source>
</evidence>
<feature type="domain" description="HNH nuclease" evidence="1">
    <location>
        <begin position="204"/>
        <end position="282"/>
    </location>
</feature>
<dbReference type="Pfam" id="PF13391">
    <property type="entry name" value="HNH_2"/>
    <property type="match status" value="1"/>
</dbReference>
<accession>A0ABY0H478</accession>
<name>A0ABY0H478_9PEZI</name>
<dbReference type="Proteomes" id="UP000294003">
    <property type="component" value="Unassembled WGS sequence"/>
</dbReference>
<evidence type="ECO:0000313" key="2">
    <source>
        <dbReference type="EMBL" id="RYO84436.1"/>
    </source>
</evidence>
<organism evidence="2 3">
    <name type="scientific">Monosporascus cannonballus</name>
    <dbReference type="NCBI Taxonomy" id="155416"/>
    <lineage>
        <taxon>Eukaryota</taxon>
        <taxon>Fungi</taxon>
        <taxon>Dikarya</taxon>
        <taxon>Ascomycota</taxon>
        <taxon>Pezizomycotina</taxon>
        <taxon>Sordariomycetes</taxon>
        <taxon>Xylariomycetidae</taxon>
        <taxon>Xylariales</taxon>
        <taxon>Xylariales incertae sedis</taxon>
        <taxon>Monosporascus</taxon>
    </lineage>
</organism>